<dbReference type="OrthoDB" id="524326at2759"/>
<dbReference type="EMBL" id="ML977324">
    <property type="protein sequence ID" value="KAF2115115.1"/>
    <property type="molecule type" value="Genomic_DNA"/>
</dbReference>
<keyword evidence="4" id="KW-1185">Reference proteome</keyword>
<name>A0A6A5Z750_9PLEO</name>
<feature type="compositionally biased region" description="Acidic residues" evidence="1">
    <location>
        <begin position="294"/>
        <end position="304"/>
    </location>
</feature>
<feature type="region of interest" description="Disordered" evidence="1">
    <location>
        <begin position="219"/>
        <end position="304"/>
    </location>
</feature>
<dbReference type="InterPro" id="IPR031348">
    <property type="entry name" value="PigL_N"/>
</dbReference>
<gene>
    <name evidence="3" type="ORF">BDV96DRAFT_93809</name>
</gene>
<reference evidence="3" key="1">
    <citation type="journal article" date="2020" name="Stud. Mycol.">
        <title>101 Dothideomycetes genomes: a test case for predicting lifestyles and emergence of pathogens.</title>
        <authorList>
            <person name="Haridas S."/>
            <person name="Albert R."/>
            <person name="Binder M."/>
            <person name="Bloem J."/>
            <person name="Labutti K."/>
            <person name="Salamov A."/>
            <person name="Andreopoulos B."/>
            <person name="Baker S."/>
            <person name="Barry K."/>
            <person name="Bills G."/>
            <person name="Bluhm B."/>
            <person name="Cannon C."/>
            <person name="Castanera R."/>
            <person name="Culley D."/>
            <person name="Daum C."/>
            <person name="Ezra D."/>
            <person name="Gonzalez J."/>
            <person name="Henrissat B."/>
            <person name="Kuo A."/>
            <person name="Liang C."/>
            <person name="Lipzen A."/>
            <person name="Lutzoni F."/>
            <person name="Magnuson J."/>
            <person name="Mondo S."/>
            <person name="Nolan M."/>
            <person name="Ohm R."/>
            <person name="Pangilinan J."/>
            <person name="Park H.-J."/>
            <person name="Ramirez L."/>
            <person name="Alfaro M."/>
            <person name="Sun H."/>
            <person name="Tritt A."/>
            <person name="Yoshinaga Y."/>
            <person name="Zwiers L.-H."/>
            <person name="Turgeon B."/>
            <person name="Goodwin S."/>
            <person name="Spatafora J."/>
            <person name="Crous P."/>
            <person name="Grigoriev I."/>
        </authorList>
    </citation>
    <scope>NUCLEOTIDE SEQUENCE</scope>
    <source>
        <strain evidence="3">CBS 627.86</strain>
    </source>
</reference>
<feature type="region of interest" description="Disordered" evidence="1">
    <location>
        <begin position="444"/>
        <end position="497"/>
    </location>
</feature>
<protein>
    <recommendedName>
        <fullName evidence="2">Azaphilone pigments biosynthesis cluster protein L N-terminal domain-containing protein</fullName>
    </recommendedName>
</protein>
<feature type="compositionally biased region" description="Polar residues" evidence="1">
    <location>
        <begin position="219"/>
        <end position="231"/>
    </location>
</feature>
<evidence type="ECO:0000313" key="3">
    <source>
        <dbReference type="EMBL" id="KAF2115115.1"/>
    </source>
</evidence>
<feature type="region of interest" description="Disordered" evidence="1">
    <location>
        <begin position="537"/>
        <end position="564"/>
    </location>
</feature>
<evidence type="ECO:0000259" key="2">
    <source>
        <dbReference type="Pfam" id="PF17111"/>
    </source>
</evidence>
<feature type="compositionally biased region" description="Basic residues" evidence="1">
    <location>
        <begin position="509"/>
        <end position="521"/>
    </location>
</feature>
<evidence type="ECO:0000256" key="1">
    <source>
        <dbReference type="SAM" id="MobiDB-lite"/>
    </source>
</evidence>
<evidence type="ECO:0000313" key="4">
    <source>
        <dbReference type="Proteomes" id="UP000799770"/>
    </source>
</evidence>
<proteinExistence type="predicted"/>
<dbReference type="Proteomes" id="UP000799770">
    <property type="component" value="Unassembled WGS sequence"/>
</dbReference>
<feature type="region of interest" description="Disordered" evidence="1">
    <location>
        <begin position="502"/>
        <end position="521"/>
    </location>
</feature>
<dbReference type="Pfam" id="PF17111">
    <property type="entry name" value="PigL_N"/>
    <property type="match status" value="1"/>
</dbReference>
<feature type="compositionally biased region" description="Basic and acidic residues" evidence="1">
    <location>
        <begin position="483"/>
        <end position="497"/>
    </location>
</feature>
<feature type="compositionally biased region" description="Polar residues" evidence="1">
    <location>
        <begin position="249"/>
        <end position="288"/>
    </location>
</feature>
<organism evidence="3 4">
    <name type="scientific">Lophiotrema nucula</name>
    <dbReference type="NCBI Taxonomy" id="690887"/>
    <lineage>
        <taxon>Eukaryota</taxon>
        <taxon>Fungi</taxon>
        <taxon>Dikarya</taxon>
        <taxon>Ascomycota</taxon>
        <taxon>Pezizomycotina</taxon>
        <taxon>Dothideomycetes</taxon>
        <taxon>Pleosporomycetidae</taxon>
        <taxon>Pleosporales</taxon>
        <taxon>Lophiotremataceae</taxon>
        <taxon>Lophiotrema</taxon>
    </lineage>
</organism>
<accession>A0A6A5Z750</accession>
<dbReference type="AlphaFoldDB" id="A0A6A5Z750"/>
<feature type="compositionally biased region" description="Basic and acidic residues" evidence="1">
    <location>
        <begin position="464"/>
        <end position="475"/>
    </location>
</feature>
<sequence length="564" mass="63125">MDPLSITVSCITLLGAIATTSKTITSFVREVRDARNDLDSISRELLSLETVLSLLADDVKTSSESLPATLGKQILGIISNCNRVVAEIEGSLAKHGKSKLGSGGYWTVGGGKGDMAKLRMTLEAHKSALDIALDMVTISLAKEIKNDTEEIKRDTVAIRDDTAQILEEIARLQARLPVDDTKDYAPNFVLQRYLDDLTSYAESEFEIPIEDRAESLISCSTSRKSPEQNNAAVDKSPIEVIGNPDRSDNVPSNDMSATKRQSNKALPTSPGRQPMTTKQVSHQTNQVPSHPLSEEEAFSDDSESQIESFLDLDPKIEEKVYCGLVGLARYSLEDPAPEYFKEEKIQSFIKFGTGIASNAIKFSSDPKISPGLVTLTTQRVCRALVNSVWKWKERDPVALAGLLQELEEYEEYRVIVKERDPVALAKLIQHLLVEDKEYREWEMGQAASKGTEERTRAQVQANERMSKREEKDDRRVRRTANRKGTEGESRFPFEALEAKEGDNYSSRLKERRKGHGGGRKARRIEFVEADYRGQEGSRRYATQKIPTGYTQFTRREDSPNCTMM</sequence>
<feature type="domain" description="Azaphilone pigments biosynthesis cluster protein L N-terminal" evidence="2">
    <location>
        <begin position="1"/>
        <end position="171"/>
    </location>
</feature>